<dbReference type="GO" id="GO:0072572">
    <property type="term" value="F:poly-ADP-D-ribose binding"/>
    <property type="evidence" value="ECO:0007669"/>
    <property type="project" value="TreeGrafter"/>
</dbReference>
<proteinExistence type="inferred from homology"/>
<protein>
    <submittedName>
        <fullName evidence="7">Zf-CCHH domain-containing protein</fullName>
    </submittedName>
</protein>
<keyword evidence="4" id="KW-0158">Chromosome</keyword>
<comment type="subcellular location">
    <subcellularLocation>
        <location evidence="2">Chromosome</location>
    </subcellularLocation>
    <subcellularLocation>
        <location evidence="1">Nucleus</location>
    </subcellularLocation>
</comment>
<dbReference type="WBParaSite" id="SMUV_0000536001-mRNA-1">
    <property type="protein sequence ID" value="SMUV_0000536001-mRNA-1"/>
    <property type="gene ID" value="SMUV_0000536001"/>
</dbReference>
<keyword evidence="6" id="KW-1185">Reference proteome</keyword>
<organism evidence="6 7">
    <name type="scientific">Syphacia muris</name>
    <dbReference type="NCBI Taxonomy" id="451379"/>
    <lineage>
        <taxon>Eukaryota</taxon>
        <taxon>Metazoa</taxon>
        <taxon>Ecdysozoa</taxon>
        <taxon>Nematoda</taxon>
        <taxon>Chromadorea</taxon>
        <taxon>Rhabditida</taxon>
        <taxon>Spirurina</taxon>
        <taxon>Oxyuridomorpha</taxon>
        <taxon>Oxyuroidea</taxon>
        <taxon>Oxyuridae</taxon>
        <taxon>Syphacia</taxon>
    </lineage>
</organism>
<evidence type="ECO:0000256" key="5">
    <source>
        <dbReference type="ARBA" id="ARBA00023242"/>
    </source>
</evidence>
<dbReference type="InterPro" id="IPR019361">
    <property type="entry name" value="HPF1"/>
</dbReference>
<dbReference type="AlphaFoldDB" id="A0A0N5ALE4"/>
<keyword evidence="5" id="KW-0539">Nucleus</keyword>
<dbReference type="Proteomes" id="UP000046393">
    <property type="component" value="Unplaced"/>
</dbReference>
<dbReference type="GO" id="GO:0006974">
    <property type="term" value="P:DNA damage response"/>
    <property type="evidence" value="ECO:0007669"/>
    <property type="project" value="InterPro"/>
</dbReference>
<evidence type="ECO:0000256" key="4">
    <source>
        <dbReference type="ARBA" id="ARBA00022454"/>
    </source>
</evidence>
<comment type="similarity">
    <text evidence="3">Belongs to the HPF1 family.</text>
</comment>
<dbReference type="GO" id="GO:0005634">
    <property type="term" value="C:nucleus"/>
    <property type="evidence" value="ECO:0007669"/>
    <property type="project" value="UniProtKB-SubCell"/>
</dbReference>
<accession>A0A0N5ALE4</accession>
<evidence type="ECO:0000256" key="2">
    <source>
        <dbReference type="ARBA" id="ARBA00004286"/>
    </source>
</evidence>
<dbReference type="PANTHER" id="PTHR13386:SF1">
    <property type="entry name" value="HISTONE PARYLATION FACTOR 1"/>
    <property type="match status" value="1"/>
</dbReference>
<dbReference type="PANTHER" id="PTHR13386">
    <property type="entry name" value="HISTONE PARYLATION FACTOR 1"/>
    <property type="match status" value="1"/>
</dbReference>
<dbReference type="Pfam" id="PF10228">
    <property type="entry name" value="HPF1"/>
    <property type="match status" value="1"/>
</dbReference>
<evidence type="ECO:0000256" key="3">
    <source>
        <dbReference type="ARBA" id="ARBA00010803"/>
    </source>
</evidence>
<dbReference type="STRING" id="451379.A0A0N5ALE4"/>
<name>A0A0N5ALE4_9BILA</name>
<evidence type="ECO:0000313" key="6">
    <source>
        <dbReference type="Proteomes" id="UP000046393"/>
    </source>
</evidence>
<evidence type="ECO:0000256" key="1">
    <source>
        <dbReference type="ARBA" id="ARBA00004123"/>
    </source>
</evidence>
<evidence type="ECO:0000313" key="7">
    <source>
        <dbReference type="WBParaSite" id="SMUV_0000536001-mRNA-1"/>
    </source>
</evidence>
<reference evidence="7" key="1">
    <citation type="submission" date="2017-02" db="UniProtKB">
        <authorList>
            <consortium name="WormBaseParasite"/>
        </authorList>
    </citation>
    <scope>IDENTIFICATION</scope>
</reference>
<dbReference type="GO" id="GO:0042393">
    <property type="term" value="F:histone binding"/>
    <property type="evidence" value="ECO:0007669"/>
    <property type="project" value="InterPro"/>
</dbReference>
<dbReference type="GO" id="GO:0005694">
    <property type="term" value="C:chromosome"/>
    <property type="evidence" value="ECO:0007669"/>
    <property type="project" value="UniProtKB-SubCell"/>
</dbReference>
<sequence length="408" mass="47846">MLKSSERRRKEEEMQKKSVEEQYSFWTFLSLRPPHGNRFLYCEQNLMKKPICKKGTQCQNWKKDLLHSVIFTHGSEVHEVLQPLQQKESDGSPPSKKRAVELPVDHTIKEFLEQKYLVTFPDEFLRFWELLTHFPVDQKDYCSAFKCLKNLRLVGPFQILLEKQALETLSYDNEYYLTAHRFSTDLPEMQTIAVYDGGRYVYWRDTPDSDSVLLVHVSHDTINFPKAEIIGDADPRWMIIHLCANEKGKHPLSRDKKSWMDLNKLYKQELNRIVKERKKHSYGQPFHGLGIVVEVNGDVGYRPLENPPPATLKKMLEDFVTCTDEKQKSELRESIMNCVTFVDIANDEMDFSLGLEVGHDLFWSNYKTLDRLTEVTLSNSYLLLKRNAFNEILTAHMKVRRADKALNY</sequence>